<comment type="caution">
    <text evidence="15">The sequence shown here is derived from an EMBL/GenBank/DDBJ whole genome shotgun (WGS) entry which is preliminary data.</text>
</comment>
<evidence type="ECO:0000313" key="16">
    <source>
        <dbReference type="Proteomes" id="UP000789508"/>
    </source>
</evidence>
<comment type="subcellular location">
    <subcellularLocation>
        <location evidence="2">Endoplasmic reticulum membrane</location>
        <topology evidence="2">Multi-pass membrane protein</topology>
    </subcellularLocation>
</comment>
<keyword evidence="7" id="KW-0256">Endoplasmic reticulum</keyword>
<dbReference type="AlphaFoldDB" id="A0A9N9HWM7"/>
<evidence type="ECO:0000256" key="5">
    <source>
        <dbReference type="ARBA" id="ARBA00022692"/>
    </source>
</evidence>
<evidence type="ECO:0000256" key="2">
    <source>
        <dbReference type="ARBA" id="ARBA00004477"/>
    </source>
</evidence>
<dbReference type="Pfam" id="PF25147">
    <property type="entry name" value="Ribophorin_II_C"/>
    <property type="match status" value="1"/>
</dbReference>
<reference evidence="15" key="1">
    <citation type="submission" date="2021-06" db="EMBL/GenBank/DDBJ databases">
        <authorList>
            <person name="Kallberg Y."/>
            <person name="Tangrot J."/>
            <person name="Rosling A."/>
        </authorList>
    </citation>
    <scope>NUCLEOTIDE SEQUENCE</scope>
    <source>
        <strain evidence="15">FL130A</strain>
    </source>
</reference>
<keyword evidence="9 12" id="KW-0472">Membrane</keyword>
<dbReference type="InterPro" id="IPR055374">
    <property type="entry name" value="Ribophorin_II_3rd"/>
</dbReference>
<evidence type="ECO:0000256" key="12">
    <source>
        <dbReference type="SAM" id="Phobius"/>
    </source>
</evidence>
<dbReference type="GO" id="GO:0008250">
    <property type="term" value="C:oligosaccharyltransferase complex"/>
    <property type="evidence" value="ECO:0007669"/>
    <property type="project" value="InterPro"/>
</dbReference>
<dbReference type="PANTHER" id="PTHR12640:SF0">
    <property type="entry name" value="DOLICHYL-DIPHOSPHOOLIGOSACCHARIDE--PROTEIN GLYCOSYLTRANSFERASE SUBUNIT 2"/>
    <property type="match status" value="1"/>
</dbReference>
<evidence type="ECO:0000256" key="3">
    <source>
        <dbReference type="ARBA" id="ARBA00004922"/>
    </source>
</evidence>
<keyword evidence="16" id="KW-1185">Reference proteome</keyword>
<keyword evidence="5 12" id="KW-0812">Transmembrane</keyword>
<evidence type="ECO:0000256" key="7">
    <source>
        <dbReference type="ARBA" id="ARBA00022824"/>
    </source>
</evidence>
<dbReference type="Pfam" id="PF23860">
    <property type="entry name" value="Ribophorin_II_3rd"/>
    <property type="match status" value="1"/>
</dbReference>
<feature type="transmembrane region" description="Helical" evidence="12">
    <location>
        <begin position="173"/>
        <end position="196"/>
    </location>
</feature>
<comment type="pathway">
    <text evidence="3">Protein modification; protein glycosylation.</text>
</comment>
<dbReference type="GO" id="GO:0006487">
    <property type="term" value="P:protein N-linked glycosylation"/>
    <property type="evidence" value="ECO:0007669"/>
    <property type="project" value="TreeGrafter"/>
</dbReference>
<evidence type="ECO:0000256" key="10">
    <source>
        <dbReference type="ARBA" id="ARBA00030078"/>
    </source>
</evidence>
<dbReference type="OrthoDB" id="432292at2759"/>
<feature type="non-terminal residue" evidence="15">
    <location>
        <position position="1"/>
    </location>
</feature>
<feature type="domain" description="Ribophorin II third" evidence="13">
    <location>
        <begin position="14"/>
        <end position="138"/>
    </location>
</feature>
<evidence type="ECO:0000256" key="11">
    <source>
        <dbReference type="ARBA" id="ARBA00032139"/>
    </source>
</evidence>
<comment type="similarity">
    <text evidence="4">Belongs to the SWP1 family.</text>
</comment>
<feature type="transmembrane region" description="Helical" evidence="12">
    <location>
        <begin position="208"/>
        <end position="228"/>
    </location>
</feature>
<comment type="function">
    <text evidence="1">Subunit of the oligosaccharyl transferase (OST) complex that catalyzes the initial transfer of a defined glycan (Glc(3)Man(9)GlcNAc(2) in eukaryotes) from the lipid carrier dolichol-pyrophosphate to an asparagine residue within an Asn-X-Ser/Thr consensus motif in nascent polypeptide chains, the first step in protein N-glycosylation. N-glycosylation occurs cotranslationally and the complex associates with the Sec61 complex at the channel-forming translocon complex that mediates protein translocation across the endoplasmic reticulum (ER). All subunits are required for a maximal enzyme activity.</text>
</comment>
<proteinExistence type="inferred from homology"/>
<evidence type="ECO:0000259" key="14">
    <source>
        <dbReference type="Pfam" id="PF25147"/>
    </source>
</evidence>
<name>A0A9N9HWM7_9GLOM</name>
<sequence length="270" mass="30480">VFTKSEESDFIIRDVKLAVTDNEGVRKLSQILEYPSPLSALLKLNRDDNLKMILTILDAKTEKPIKPHQVFLSFKHKENGSQVALIVQVRDSGKARIELDMKSAPTELLLGPANYEVNLIIGTFSRNNSIKYRIGEAQIDVPEKTLPPPSPRFGPLPEIHHIFGKPERMPPSWLSYGFVLIVFAPWISLIISWSYLNVNLSFLTNAPNGVISSICFLASLVAIEILFYNYWTHLNIFQTLSWLSGLSLLAFFTGQKALSDIQGWRLKGLR</sequence>
<dbReference type="EMBL" id="CAJVPS010022343">
    <property type="protein sequence ID" value="CAG8710473.1"/>
    <property type="molecule type" value="Genomic_DNA"/>
</dbReference>
<evidence type="ECO:0000256" key="6">
    <source>
        <dbReference type="ARBA" id="ARBA00022729"/>
    </source>
</evidence>
<evidence type="ECO:0000313" key="15">
    <source>
        <dbReference type="EMBL" id="CAG8710473.1"/>
    </source>
</evidence>
<protein>
    <recommendedName>
        <fullName evidence="11">Ribophorin II</fullName>
    </recommendedName>
    <alternativeName>
        <fullName evidence="10">Ribophorin-2</fullName>
    </alternativeName>
</protein>
<keyword evidence="8 12" id="KW-1133">Transmembrane helix</keyword>
<evidence type="ECO:0000256" key="8">
    <source>
        <dbReference type="ARBA" id="ARBA00022989"/>
    </source>
</evidence>
<dbReference type="PANTHER" id="PTHR12640">
    <property type="entry name" value="RIBOPHORIN II"/>
    <property type="match status" value="1"/>
</dbReference>
<feature type="domain" description="Ribophorin II C-terminal" evidence="14">
    <location>
        <begin position="163"/>
        <end position="265"/>
    </location>
</feature>
<dbReference type="InterPro" id="IPR056790">
    <property type="entry name" value="Ribophorin_II_C"/>
</dbReference>
<evidence type="ECO:0000256" key="1">
    <source>
        <dbReference type="ARBA" id="ARBA00002791"/>
    </source>
</evidence>
<dbReference type="Proteomes" id="UP000789508">
    <property type="component" value="Unassembled WGS sequence"/>
</dbReference>
<accession>A0A9N9HWM7</accession>
<evidence type="ECO:0000259" key="13">
    <source>
        <dbReference type="Pfam" id="PF23860"/>
    </source>
</evidence>
<evidence type="ECO:0000256" key="4">
    <source>
        <dbReference type="ARBA" id="ARBA00009038"/>
    </source>
</evidence>
<keyword evidence="6" id="KW-0732">Signal</keyword>
<gene>
    <name evidence="15" type="ORF">ALEPTO_LOCUS11887</name>
</gene>
<dbReference type="InterPro" id="IPR008814">
    <property type="entry name" value="Swp1"/>
</dbReference>
<organism evidence="15 16">
    <name type="scientific">Ambispora leptoticha</name>
    <dbReference type="NCBI Taxonomy" id="144679"/>
    <lineage>
        <taxon>Eukaryota</taxon>
        <taxon>Fungi</taxon>
        <taxon>Fungi incertae sedis</taxon>
        <taxon>Mucoromycota</taxon>
        <taxon>Glomeromycotina</taxon>
        <taxon>Glomeromycetes</taxon>
        <taxon>Archaeosporales</taxon>
        <taxon>Ambisporaceae</taxon>
        <taxon>Ambispora</taxon>
    </lineage>
</organism>
<evidence type="ECO:0000256" key="9">
    <source>
        <dbReference type="ARBA" id="ARBA00023136"/>
    </source>
</evidence>